<dbReference type="Gene3D" id="3.30.70.270">
    <property type="match status" value="1"/>
</dbReference>
<dbReference type="SUPFAM" id="SSF141868">
    <property type="entry name" value="EAL domain-like"/>
    <property type="match status" value="1"/>
</dbReference>
<accession>A8H8S3</accession>
<evidence type="ECO:0000313" key="5">
    <source>
        <dbReference type="EMBL" id="ABV88960.1"/>
    </source>
</evidence>
<keyword evidence="2" id="KW-0812">Transmembrane</keyword>
<dbReference type="Pfam" id="PF00990">
    <property type="entry name" value="GGDEF"/>
    <property type="match status" value="1"/>
</dbReference>
<dbReference type="Gene3D" id="3.20.20.450">
    <property type="entry name" value="EAL domain"/>
    <property type="match status" value="1"/>
</dbReference>
<dbReference type="InterPro" id="IPR043128">
    <property type="entry name" value="Rev_trsase/Diguanyl_cyclase"/>
</dbReference>
<dbReference type="GO" id="GO:0003824">
    <property type="term" value="F:catalytic activity"/>
    <property type="evidence" value="ECO:0007669"/>
    <property type="project" value="UniProtKB-ARBA"/>
</dbReference>
<dbReference type="Proteomes" id="UP000002608">
    <property type="component" value="Chromosome"/>
</dbReference>
<dbReference type="SUPFAM" id="SSF55073">
    <property type="entry name" value="Nucleotide cyclase"/>
    <property type="match status" value="1"/>
</dbReference>
<dbReference type="CDD" id="cd01949">
    <property type="entry name" value="GGDEF"/>
    <property type="match status" value="1"/>
</dbReference>
<feature type="domain" description="EAL" evidence="3">
    <location>
        <begin position="523"/>
        <end position="776"/>
    </location>
</feature>
<dbReference type="FunFam" id="3.30.70.270:FF:000001">
    <property type="entry name" value="Diguanylate cyclase domain protein"/>
    <property type="match status" value="1"/>
</dbReference>
<feature type="transmembrane region" description="Helical" evidence="2">
    <location>
        <begin position="16"/>
        <end position="38"/>
    </location>
</feature>
<dbReference type="NCBIfam" id="TIGR00254">
    <property type="entry name" value="GGDEF"/>
    <property type="match status" value="1"/>
</dbReference>
<evidence type="ECO:0000256" key="1">
    <source>
        <dbReference type="ARBA" id="ARBA00001946"/>
    </source>
</evidence>
<dbReference type="InterPro" id="IPR029787">
    <property type="entry name" value="Nucleotide_cyclase"/>
</dbReference>
<evidence type="ECO:0000259" key="3">
    <source>
        <dbReference type="PROSITE" id="PS50883"/>
    </source>
</evidence>
<dbReference type="CDD" id="cd01948">
    <property type="entry name" value="EAL"/>
    <property type="match status" value="1"/>
</dbReference>
<dbReference type="PANTHER" id="PTHR44757:SF2">
    <property type="entry name" value="BIOFILM ARCHITECTURE MAINTENANCE PROTEIN MBAA"/>
    <property type="match status" value="1"/>
</dbReference>
<dbReference type="InterPro" id="IPR000160">
    <property type="entry name" value="GGDEF_dom"/>
</dbReference>
<dbReference type="eggNOG" id="COG5001">
    <property type="taxonomic scope" value="Bacteria"/>
</dbReference>
<dbReference type="HOGENOM" id="CLU_000445_91_4_6"/>
<dbReference type="STRING" id="398579.Spea_3649"/>
<evidence type="ECO:0000256" key="2">
    <source>
        <dbReference type="SAM" id="Phobius"/>
    </source>
</evidence>
<dbReference type="RefSeq" id="WP_012156844.1">
    <property type="nucleotide sequence ID" value="NC_009901.1"/>
</dbReference>
<dbReference type="PROSITE" id="PS50887">
    <property type="entry name" value="GGDEF"/>
    <property type="match status" value="1"/>
</dbReference>
<keyword evidence="6" id="KW-1185">Reference proteome</keyword>
<proteinExistence type="predicted"/>
<dbReference type="Pfam" id="PF00563">
    <property type="entry name" value="EAL"/>
    <property type="match status" value="1"/>
</dbReference>
<organism evidence="5 6">
    <name type="scientific">Shewanella pealeana (strain ATCC 700345 / ANG-SQ1)</name>
    <dbReference type="NCBI Taxonomy" id="398579"/>
    <lineage>
        <taxon>Bacteria</taxon>
        <taxon>Pseudomonadati</taxon>
        <taxon>Pseudomonadota</taxon>
        <taxon>Gammaproteobacteria</taxon>
        <taxon>Alteromonadales</taxon>
        <taxon>Shewanellaceae</taxon>
        <taxon>Shewanella</taxon>
    </lineage>
</organism>
<dbReference type="SMART" id="SM00052">
    <property type="entry name" value="EAL"/>
    <property type="match status" value="1"/>
</dbReference>
<protein>
    <submittedName>
        <fullName evidence="5">Diguanylate cyclase/phosphodiesterase</fullName>
    </submittedName>
</protein>
<name>A8H8S3_SHEPA</name>
<evidence type="ECO:0000259" key="4">
    <source>
        <dbReference type="PROSITE" id="PS50887"/>
    </source>
</evidence>
<dbReference type="AlphaFoldDB" id="A8H8S3"/>
<dbReference type="KEGG" id="spl:Spea_3649"/>
<evidence type="ECO:0000313" key="6">
    <source>
        <dbReference type="Proteomes" id="UP000002608"/>
    </source>
</evidence>
<comment type="cofactor">
    <cofactor evidence="1">
        <name>Mg(2+)</name>
        <dbReference type="ChEBI" id="CHEBI:18420"/>
    </cofactor>
</comment>
<gene>
    <name evidence="5" type="ordered locus">Spea_3649</name>
</gene>
<dbReference type="PROSITE" id="PS50883">
    <property type="entry name" value="EAL"/>
    <property type="match status" value="1"/>
</dbReference>
<dbReference type="SMART" id="SM00267">
    <property type="entry name" value="GGDEF"/>
    <property type="match status" value="1"/>
</dbReference>
<dbReference type="InterPro" id="IPR052155">
    <property type="entry name" value="Biofilm_reg_signaling"/>
</dbReference>
<dbReference type="InterPro" id="IPR035919">
    <property type="entry name" value="EAL_sf"/>
</dbReference>
<feature type="transmembrane region" description="Helical" evidence="2">
    <location>
        <begin position="278"/>
        <end position="303"/>
    </location>
</feature>
<feature type="domain" description="GGDEF" evidence="4">
    <location>
        <begin position="381"/>
        <end position="514"/>
    </location>
</feature>
<keyword evidence="2" id="KW-0472">Membrane</keyword>
<dbReference type="PANTHER" id="PTHR44757">
    <property type="entry name" value="DIGUANYLATE CYCLASE DGCP"/>
    <property type="match status" value="1"/>
</dbReference>
<dbReference type="EMBL" id="CP000851">
    <property type="protein sequence ID" value="ABV88960.1"/>
    <property type="molecule type" value="Genomic_DNA"/>
</dbReference>
<keyword evidence="2" id="KW-1133">Transmembrane helix</keyword>
<dbReference type="InterPro" id="IPR001633">
    <property type="entry name" value="EAL_dom"/>
</dbReference>
<sequence>MLTSNMKHFKWFNSKTAIIIAGILLSGYLILILTVTNLGQSRLKESQNSELNLRVSNYTENLSFFFDASEKNIANLSQKRDVNTYFSNLAAGMSLQYGLGSSLFSLTQMIENFTRSNMMDGQQIYTRVMIVGIGQTVIVNTRPEVAFDINQLPLKEMETKDHKLQVVKGVEGTAIQLLQTIYHQNKPVAILVATLNTDLLIKLLSTQEHLESGSCLTLVTPIGDILVWNSLQGCETETEIGKTSYYGDNSRIIYFEKKVASTPLVLESWFKPVSEQDIFTSAWFIAGISLLALPVFLGLIYLMRVNNANLVLQTQVELSSEQQQKLAMQNTQLHEEISKRKESESKLEYQATHDELTNLANRTHGMARLQEMIGRSHVKQTQILLLFIDLDNFKQVNDTVGHHAGDLLLKQASKRLLKSVRTSDIVARLGGDEFLVIVPDIQHQDSAKLVASSILSVFEKPFRIEQQEFFVSASIGMSVYPKDGTNASTLLKRADTALYSVKDMGRNGFNFYDEQMNLDVQRSFALNVRLHQAVQQGELEIYYQPILDLVSRKIVAAEALMRWTDSELGFVSPEDFIPLAEKNGLIHRLGDIVLLEACTQAAAWQQISPIKIAINFSSVQFRYCEALQERIVDVLVQTGLPASQLEMEVTESLLIEQDNALMKMLAYLKQLGVGLSIDDFGTGYSALSYLQKFSFTKLKIDRAFINNMTVCSSDASLVSAILAMAKSLKLKVVAEGIENDEQALFLQQHNCEFGQGYLFSRPVPAAEFTQLLIRDQNEASFTEQIERAG</sequence>
<reference evidence="5 6" key="1">
    <citation type="submission" date="2007-10" db="EMBL/GenBank/DDBJ databases">
        <title>Complete sequence of Shewanella pealeana ATCC 700345.</title>
        <authorList>
            <consortium name="US DOE Joint Genome Institute"/>
            <person name="Copeland A."/>
            <person name="Lucas S."/>
            <person name="Lapidus A."/>
            <person name="Barry K."/>
            <person name="Glavina del Rio T."/>
            <person name="Dalin E."/>
            <person name="Tice H."/>
            <person name="Pitluck S."/>
            <person name="Chertkov O."/>
            <person name="Brettin T."/>
            <person name="Bruce D."/>
            <person name="Detter J.C."/>
            <person name="Han C."/>
            <person name="Schmutz J."/>
            <person name="Larimer F."/>
            <person name="Land M."/>
            <person name="Hauser L."/>
            <person name="Kyrpides N."/>
            <person name="Kim E."/>
            <person name="Zhao J.-S.Z."/>
            <person name="Manno D."/>
            <person name="Hawari J."/>
            <person name="Richardson P."/>
        </authorList>
    </citation>
    <scope>NUCLEOTIDE SEQUENCE [LARGE SCALE GENOMIC DNA]</scope>
    <source>
        <strain evidence="6">ATCC 700345 / ANG-SQ1</strain>
    </source>
</reference>